<evidence type="ECO:0000256" key="1">
    <source>
        <dbReference type="ARBA" id="ARBA00023015"/>
    </source>
</evidence>
<dbReference type="KEGG" id="pbk:Back11_07670"/>
<keyword evidence="3" id="KW-0804">Transcription</keyword>
<accession>A0A3G9IMH2</accession>
<dbReference type="SMART" id="SM00342">
    <property type="entry name" value="HTH_ARAC"/>
    <property type="match status" value="1"/>
</dbReference>
<dbReference type="SUPFAM" id="SSF46689">
    <property type="entry name" value="Homeodomain-like"/>
    <property type="match status" value="2"/>
</dbReference>
<keyword evidence="5" id="KW-1185">Reference proteome</keyword>
<evidence type="ECO:0000313" key="4">
    <source>
        <dbReference type="EMBL" id="BBH19422.1"/>
    </source>
</evidence>
<reference evidence="4 5" key="1">
    <citation type="submission" date="2018-11" db="EMBL/GenBank/DDBJ databases">
        <title>Complete genome sequence of Paenibacillus baekrokdamisoli strain KCTC 33723.</title>
        <authorList>
            <person name="Kang S.W."/>
            <person name="Lee K.C."/>
            <person name="Kim K.K."/>
            <person name="Kim J.S."/>
            <person name="Kim D.S."/>
            <person name="Ko S.H."/>
            <person name="Yang S.H."/>
            <person name="Lee J.S."/>
        </authorList>
    </citation>
    <scope>NUCLEOTIDE SEQUENCE [LARGE SCALE GENOMIC DNA]</scope>
    <source>
        <strain evidence="4 5">KCTC 33723</strain>
    </source>
</reference>
<dbReference type="GO" id="GO:0043565">
    <property type="term" value="F:sequence-specific DNA binding"/>
    <property type="evidence" value="ECO:0007669"/>
    <property type="project" value="InterPro"/>
</dbReference>
<dbReference type="PANTHER" id="PTHR43280:SF10">
    <property type="entry name" value="REGULATORY PROTEIN POCR"/>
    <property type="match status" value="1"/>
</dbReference>
<name>A0A3G9IMH2_9BACL</name>
<dbReference type="PROSITE" id="PS01124">
    <property type="entry name" value="HTH_ARAC_FAMILY_2"/>
    <property type="match status" value="1"/>
</dbReference>
<dbReference type="InterPro" id="IPR009057">
    <property type="entry name" value="Homeodomain-like_sf"/>
</dbReference>
<protein>
    <submittedName>
        <fullName evidence="4">Putative HTH-type transcriptional regulator YtdP</fullName>
    </submittedName>
</protein>
<keyword evidence="1" id="KW-0805">Transcription regulation</keyword>
<dbReference type="Gene3D" id="3.30.450.20">
    <property type="entry name" value="PAS domain"/>
    <property type="match status" value="1"/>
</dbReference>
<organism evidence="4 5">
    <name type="scientific">Paenibacillus baekrokdamisoli</name>
    <dbReference type="NCBI Taxonomy" id="1712516"/>
    <lineage>
        <taxon>Bacteria</taxon>
        <taxon>Bacillati</taxon>
        <taxon>Bacillota</taxon>
        <taxon>Bacilli</taxon>
        <taxon>Bacillales</taxon>
        <taxon>Paenibacillaceae</taxon>
        <taxon>Paenibacillus</taxon>
    </lineage>
</organism>
<sequence length="768" mass="89043">MKRFKTPSFFKSLVLISCILGILPLLLLGYLSYTKSAAIVQEEVTTGNQLILQQNKEQVESHLRTIDTLTTQTIGGPVTTNAVSMSTALDLPYQYEYLTTFKSLIYKLVQIQVFELGINDVHLISFRKNWLVESGSVYPMEARKSNNVQDEYLRQLKQQLTAYRDDQKRSYWKLIKDEKLGFVLKLIKHIPLNSSDPYGLITVNVPMNEISKRLTGEGQLGTVMIVDSDGVILSHMNSAEIGTNVRNSTYYMELMKQAELAGFFSYEIKGKKYAVIYNRSLYNQWTYISLTPLESLTEKSKIIRGYTIIAIGILIVLVVITSIIVSLRMYSPIRRIYRFIKPDAIMLKGNELQYIGDQVQQMVQSQTRMVDEIESLNRQARVFYVIKLLLGDIKADELEDNLEKYGYPVDWDQWCLIALQIDTLEDTQYSEKDTDLLLFAIHNMVEEIIPTGMRLSPIIQNQCLLLFVGSPVDVAIPLKVLVFNNAESIQRNVKHYLKLKVSVGISRGYSHFIHAPAAHQESLDALAYRIRLGQESILFIDEVQPEKQVHFRYPKDMEFRILEAVRQLDIVQAKEGLEQMVSRYFENTVNHYDYQIFLGRLFNNLTGMVQDAGASVQDIFQKDVFTSDILLRMQSPDKIQAWFEQEVLMPLIKWMEDRQRKQEVNISKEIIEAIHESYDKDLNIELFAARLNYHPSYISRVFKKDTGINFTEYLSQYRIELSKKWLKETDMKISDIAETLRYSTASNFNRNFKKIVQVTPSQYREQFK</sequence>
<dbReference type="Proteomes" id="UP000275368">
    <property type="component" value="Chromosome"/>
</dbReference>
<gene>
    <name evidence="4" type="primary">ytdP</name>
    <name evidence="4" type="ORF">Back11_07670</name>
</gene>
<dbReference type="Pfam" id="PF12833">
    <property type="entry name" value="HTH_18"/>
    <property type="match status" value="1"/>
</dbReference>
<dbReference type="GO" id="GO:0003700">
    <property type="term" value="F:DNA-binding transcription factor activity"/>
    <property type="evidence" value="ECO:0007669"/>
    <property type="project" value="InterPro"/>
</dbReference>
<dbReference type="OrthoDB" id="1975037at2"/>
<keyword evidence="2" id="KW-0238">DNA-binding</keyword>
<dbReference type="InterPro" id="IPR018060">
    <property type="entry name" value="HTH_AraC"/>
</dbReference>
<evidence type="ECO:0000256" key="2">
    <source>
        <dbReference type="ARBA" id="ARBA00023125"/>
    </source>
</evidence>
<proteinExistence type="predicted"/>
<dbReference type="RefSeq" id="WP_125653764.1">
    <property type="nucleotide sequence ID" value="NZ_AP019308.1"/>
</dbReference>
<evidence type="ECO:0000256" key="3">
    <source>
        <dbReference type="ARBA" id="ARBA00023163"/>
    </source>
</evidence>
<dbReference type="AlphaFoldDB" id="A0A3G9IMH2"/>
<dbReference type="InterPro" id="IPR018062">
    <property type="entry name" value="HTH_AraC-typ_CS"/>
</dbReference>
<dbReference type="PROSITE" id="PS00041">
    <property type="entry name" value="HTH_ARAC_FAMILY_1"/>
    <property type="match status" value="1"/>
</dbReference>
<evidence type="ECO:0000313" key="5">
    <source>
        <dbReference type="Proteomes" id="UP000275368"/>
    </source>
</evidence>
<dbReference type="Gene3D" id="1.10.10.60">
    <property type="entry name" value="Homeodomain-like"/>
    <property type="match status" value="2"/>
</dbReference>
<dbReference type="EMBL" id="AP019308">
    <property type="protein sequence ID" value="BBH19422.1"/>
    <property type="molecule type" value="Genomic_DNA"/>
</dbReference>
<dbReference type="PANTHER" id="PTHR43280">
    <property type="entry name" value="ARAC-FAMILY TRANSCRIPTIONAL REGULATOR"/>
    <property type="match status" value="1"/>
</dbReference>